<reference evidence="3" key="1">
    <citation type="journal article" date="2020" name="Nat. Commun.">
        <title>Genome assembly of wild tea tree DASZ reveals pedigree and selection history of tea varieties.</title>
        <authorList>
            <person name="Zhang W."/>
            <person name="Zhang Y."/>
            <person name="Qiu H."/>
            <person name="Guo Y."/>
            <person name="Wan H."/>
            <person name="Zhang X."/>
            <person name="Scossa F."/>
            <person name="Alseekh S."/>
            <person name="Zhang Q."/>
            <person name="Wang P."/>
            <person name="Xu L."/>
            <person name="Schmidt M.H."/>
            <person name="Jia X."/>
            <person name="Li D."/>
            <person name="Zhu A."/>
            <person name="Guo F."/>
            <person name="Chen W."/>
            <person name="Ni D."/>
            <person name="Usadel B."/>
            <person name="Fernie A.R."/>
            <person name="Wen W."/>
        </authorList>
    </citation>
    <scope>NUCLEOTIDE SEQUENCE [LARGE SCALE GENOMIC DNA]</scope>
    <source>
        <strain evidence="3">cv. G240</strain>
    </source>
</reference>
<reference evidence="2 3" key="2">
    <citation type="submission" date="2020-07" db="EMBL/GenBank/DDBJ databases">
        <title>Genome assembly of wild tea tree DASZ reveals pedigree and selection history of tea varieties.</title>
        <authorList>
            <person name="Zhang W."/>
        </authorList>
    </citation>
    <scope>NUCLEOTIDE SEQUENCE [LARGE SCALE GENOMIC DNA]</scope>
    <source>
        <strain evidence="3">cv. G240</strain>
        <tissue evidence="2">Leaf</tissue>
    </source>
</reference>
<dbReference type="InterPro" id="IPR043502">
    <property type="entry name" value="DNA/RNA_pol_sf"/>
</dbReference>
<organism evidence="2 3">
    <name type="scientific">Camellia sinensis</name>
    <name type="common">Tea plant</name>
    <name type="synonym">Thea sinensis</name>
    <dbReference type="NCBI Taxonomy" id="4442"/>
    <lineage>
        <taxon>Eukaryota</taxon>
        <taxon>Viridiplantae</taxon>
        <taxon>Streptophyta</taxon>
        <taxon>Embryophyta</taxon>
        <taxon>Tracheophyta</taxon>
        <taxon>Spermatophyta</taxon>
        <taxon>Magnoliopsida</taxon>
        <taxon>eudicotyledons</taxon>
        <taxon>Gunneridae</taxon>
        <taxon>Pentapetalae</taxon>
        <taxon>asterids</taxon>
        <taxon>Ericales</taxon>
        <taxon>Theaceae</taxon>
        <taxon>Camellia</taxon>
    </lineage>
</organism>
<sequence length="346" mass="39427">MDTIEGSKWIFVLSTSKNLYFSSRRCHNCNLGDWLPIMAFFRSFGHNLFFRCSPADFRLLVVWSKINTDNLTPSMVQKEEQMANNRQKEKVRDDTPTENGKHIDLDVEEDNCNEETRDKNHEGKDVYRHQTTARSVGVSSSFVKPTTVPHCEVPSLSSYGLGAFGNLRLLAGYGAKPVGAGWGRDRVLPNYVNVLDRALMAESNIEALKTETPASEWRDNLPRDLIDREIEFTVDVIPGTQPVSKTPYRMAPNELKELKVQLQELLDKKFIRPSTSPWGAPVLFVKKKDGSLRLCIDYRELNKGAQVFSKIDLKSGYHQLKVKLEDIDKTAFRTRMGELLLMLPDN</sequence>
<dbReference type="CDD" id="cd01647">
    <property type="entry name" value="RT_LTR"/>
    <property type="match status" value="1"/>
</dbReference>
<evidence type="ECO:0000313" key="2">
    <source>
        <dbReference type="EMBL" id="KAF5931840.1"/>
    </source>
</evidence>
<feature type="region of interest" description="Disordered" evidence="1">
    <location>
        <begin position="79"/>
        <end position="102"/>
    </location>
</feature>
<proteinExistence type="predicted"/>
<dbReference type="PANTHER" id="PTHR15503:SF45">
    <property type="entry name" value="RNA-DIRECTED DNA POLYMERASE HOMOLOG"/>
    <property type="match status" value="1"/>
</dbReference>
<protein>
    <recommendedName>
        <fullName evidence="4">Reverse transcriptase domain-containing protein</fullName>
    </recommendedName>
</protein>
<accession>A0A7J7FTX5</accession>
<keyword evidence="3" id="KW-1185">Reference proteome</keyword>
<dbReference type="InterPro" id="IPR032567">
    <property type="entry name" value="RTL1-rel"/>
</dbReference>
<name>A0A7J7FTX5_CAMSI</name>
<dbReference type="PANTHER" id="PTHR15503">
    <property type="entry name" value="LDOC1 RELATED"/>
    <property type="match status" value="1"/>
</dbReference>
<comment type="caution">
    <text evidence="2">The sequence shown here is derived from an EMBL/GenBank/DDBJ whole genome shotgun (WGS) entry which is preliminary data.</text>
</comment>
<evidence type="ECO:0008006" key="4">
    <source>
        <dbReference type="Google" id="ProtNLM"/>
    </source>
</evidence>
<dbReference type="SUPFAM" id="SSF56672">
    <property type="entry name" value="DNA/RNA polymerases"/>
    <property type="match status" value="1"/>
</dbReference>
<gene>
    <name evidence="2" type="ORF">HYC85_028011</name>
</gene>
<evidence type="ECO:0000313" key="3">
    <source>
        <dbReference type="Proteomes" id="UP000593564"/>
    </source>
</evidence>
<evidence type="ECO:0000256" key="1">
    <source>
        <dbReference type="SAM" id="MobiDB-lite"/>
    </source>
</evidence>
<dbReference type="AlphaFoldDB" id="A0A7J7FTX5"/>
<dbReference type="EMBL" id="JACBKZ010000014">
    <property type="protein sequence ID" value="KAF5931840.1"/>
    <property type="molecule type" value="Genomic_DNA"/>
</dbReference>
<dbReference type="Gene3D" id="3.10.10.10">
    <property type="entry name" value="HIV Type 1 Reverse Transcriptase, subunit A, domain 1"/>
    <property type="match status" value="1"/>
</dbReference>
<dbReference type="Proteomes" id="UP000593564">
    <property type="component" value="Unassembled WGS sequence"/>
</dbReference>